<gene>
    <name evidence="1" type="ORF">SAMN05660657_02276</name>
</gene>
<reference evidence="2" key="1">
    <citation type="submission" date="2016-10" db="EMBL/GenBank/DDBJ databases">
        <authorList>
            <person name="Varghese N."/>
            <person name="Submissions S."/>
        </authorList>
    </citation>
    <scope>NUCLEOTIDE SEQUENCE [LARGE SCALE GENOMIC DNA]</scope>
    <source>
        <strain evidence="2">DSM 46136</strain>
    </source>
</reference>
<dbReference type="Proteomes" id="UP000199546">
    <property type="component" value="Unassembled WGS sequence"/>
</dbReference>
<evidence type="ECO:0000313" key="2">
    <source>
        <dbReference type="Proteomes" id="UP000199546"/>
    </source>
</evidence>
<keyword evidence="2" id="KW-1185">Reference proteome</keyword>
<accession>A0A1I6ZVQ0</accession>
<proteinExistence type="predicted"/>
<protein>
    <submittedName>
        <fullName evidence="1">Uncharacterized protein</fullName>
    </submittedName>
</protein>
<dbReference type="RefSeq" id="WP_175551547.1">
    <property type="nucleotide sequence ID" value="NZ_FPBA01000006.1"/>
</dbReference>
<organism evidence="1 2">
    <name type="scientific">Geodermatophilus amargosae</name>
    <dbReference type="NCBI Taxonomy" id="1296565"/>
    <lineage>
        <taxon>Bacteria</taxon>
        <taxon>Bacillati</taxon>
        <taxon>Actinomycetota</taxon>
        <taxon>Actinomycetes</taxon>
        <taxon>Geodermatophilales</taxon>
        <taxon>Geodermatophilaceae</taxon>
        <taxon>Geodermatophilus</taxon>
    </lineage>
</organism>
<name>A0A1I6ZVQ0_9ACTN</name>
<dbReference type="EMBL" id="FPBA01000006">
    <property type="protein sequence ID" value="SFT66726.1"/>
    <property type="molecule type" value="Genomic_DNA"/>
</dbReference>
<dbReference type="AlphaFoldDB" id="A0A1I6ZVQ0"/>
<sequence>MLRPLPERATVVDVHGSRFVLEWLDRDTLADAAETARRTGDLPEERAES</sequence>
<evidence type="ECO:0000313" key="1">
    <source>
        <dbReference type="EMBL" id="SFT66726.1"/>
    </source>
</evidence>